<evidence type="ECO:0000313" key="12">
    <source>
        <dbReference type="Proteomes" id="UP001498398"/>
    </source>
</evidence>
<evidence type="ECO:0000313" key="11">
    <source>
        <dbReference type="EMBL" id="KAK7442542.1"/>
    </source>
</evidence>
<dbReference type="SUPFAM" id="SSF52540">
    <property type="entry name" value="P-loop containing nucleoside triphosphate hydrolases"/>
    <property type="match status" value="1"/>
</dbReference>
<dbReference type="PANTHER" id="PTHR13367:SF33">
    <property type="entry name" value="P-LOOP CONTAINING NUCLEOSIDE TRIPHOSPHATE HYDROLASE PROTEIN"/>
    <property type="match status" value="1"/>
</dbReference>
<dbReference type="InterPro" id="IPR051346">
    <property type="entry name" value="OTU_Deubiquitinase"/>
</dbReference>
<organism evidence="11 12">
    <name type="scientific">Marasmiellus scandens</name>
    <dbReference type="NCBI Taxonomy" id="2682957"/>
    <lineage>
        <taxon>Eukaryota</taxon>
        <taxon>Fungi</taxon>
        <taxon>Dikarya</taxon>
        <taxon>Basidiomycota</taxon>
        <taxon>Agaricomycotina</taxon>
        <taxon>Agaricomycetes</taxon>
        <taxon>Agaricomycetidae</taxon>
        <taxon>Agaricales</taxon>
        <taxon>Marasmiineae</taxon>
        <taxon>Omphalotaceae</taxon>
        <taxon>Marasmiellus</taxon>
    </lineage>
</organism>
<evidence type="ECO:0000256" key="4">
    <source>
        <dbReference type="ARBA" id="ARBA00022786"/>
    </source>
</evidence>
<keyword evidence="4" id="KW-0833">Ubl conjugation pathway</keyword>
<evidence type="ECO:0000256" key="1">
    <source>
        <dbReference type="ARBA" id="ARBA00000707"/>
    </source>
</evidence>
<dbReference type="EMBL" id="JBANRG010000058">
    <property type="protein sequence ID" value="KAK7442542.1"/>
    <property type="molecule type" value="Genomic_DNA"/>
</dbReference>
<dbReference type="Proteomes" id="UP001498398">
    <property type="component" value="Unassembled WGS sequence"/>
</dbReference>
<accession>A0ABR1IVV6</accession>
<evidence type="ECO:0000259" key="10">
    <source>
        <dbReference type="Pfam" id="PF20255"/>
    </source>
</evidence>
<feature type="coiled-coil region" evidence="7">
    <location>
        <begin position="559"/>
        <end position="587"/>
    </location>
</feature>
<dbReference type="Pfam" id="PF20255">
    <property type="entry name" value="DUF6606"/>
    <property type="match status" value="1"/>
</dbReference>
<feature type="domain" description="DUF6606" evidence="10">
    <location>
        <begin position="7"/>
        <end position="272"/>
    </location>
</feature>
<dbReference type="Pfam" id="PF12340">
    <property type="entry name" value="DUF3638"/>
    <property type="match status" value="1"/>
</dbReference>
<comment type="catalytic activity">
    <reaction evidence="1">
        <text>Thiol-dependent hydrolysis of ester, thioester, amide, peptide and isopeptide bonds formed by the C-terminal Gly of ubiquitin (a 76-residue protein attached to proteins as an intracellular targeting signal).</text>
        <dbReference type="EC" id="3.4.19.12"/>
    </reaction>
</comment>
<comment type="caution">
    <text evidence="11">The sequence shown here is derived from an EMBL/GenBank/DDBJ whole genome shotgun (WGS) entry which is preliminary data.</text>
</comment>
<dbReference type="Pfam" id="PF12359">
    <property type="entry name" value="DUF3645"/>
    <property type="match status" value="1"/>
</dbReference>
<proteinExistence type="predicted"/>
<evidence type="ECO:0000256" key="7">
    <source>
        <dbReference type="SAM" id="Coils"/>
    </source>
</evidence>
<evidence type="ECO:0000256" key="6">
    <source>
        <dbReference type="ARBA" id="ARBA00022807"/>
    </source>
</evidence>
<evidence type="ECO:0000259" key="9">
    <source>
        <dbReference type="Pfam" id="PF12359"/>
    </source>
</evidence>
<keyword evidence="12" id="KW-1185">Reference proteome</keyword>
<evidence type="ECO:0000256" key="2">
    <source>
        <dbReference type="ARBA" id="ARBA00012759"/>
    </source>
</evidence>
<keyword evidence="6" id="KW-0788">Thiol protease</keyword>
<dbReference type="InterPro" id="IPR046541">
    <property type="entry name" value="DUF6606"/>
</dbReference>
<dbReference type="EC" id="3.4.19.12" evidence="2"/>
<sequence>MFELQYIVNHVFMPPKLPEKDDYTIENEHALCKSILDSANRYYKEMVDKDGSVNEQRWKALLDMLKYVEISQKSEIVSANSVEEALRTMTEGSVRAFLIRAQNAGVVIRKYSDEVVIESFEVTPPRHFIMQAQRKLIRFFPGPAIALAIQHFDNPYFCHEFASFLAQMNSDVLDSVATTQKAGSTVVEQKDSADPRYITSLLTGILRGIGKPADVARIQKRMADDVLIRENKGIPWRRSMIWLVLRVSMQTHLKDTSEYKNFMAYFMLDILKQVHDAGYDSELLYCMQVKATGRIHKLQDSAPDSLVKKAHGIADRVQALLSGRWKEVKIAQAQSSPWDPSFLREHAERDTSLSLKNCGSYIERILDLARTSVPSTRSDFTPHQAARPLRDLQDFGIYAEARDLGDDLGRETSIALADLELSVQRNLEEWVNKVVGRKHIDSVTALFNILNGYLSKAKGHYRKSQEDLSIMMLTLFELWVALDRVAVAIHPLLAEYSPEIPQELFGPLLLRKESSIQQLIRLLDYLRCRHDNAVYGTVYTDGSSYTSFAVRYFQQSPNLQKLKEEIEAEASRERTSKREEYKRLRSEYFEKLNKADILDHSYYEDSRGISRHSRWCSKCDLEISARRLEIDVHEWPLPDDALTATAVVFELRCPDAFNMWREATYTFLMDLCTAAREEDDQNAFVKLYSYGGTLKWTGLDGSRARRITLASGKASFIHSQYRSIDISKAVSEDNVIVNNGLMYELYDQTNELWAENRFVKLNISPMCTFKLSSSAYRSLQFSVDSPYHTSNYVVSIQERCHDRLSLHEFISFGNLRSGQNIQWVNILKELSTRILTFHKEDVHLLLIQTIWQIGQVSKTQELKWHRDLASSRFCNALIDELERLLKDIESNWMELTTARSIIALCCRLLEAPEVPEVNQRLYDVLRDARRMTFGWMDKILSDELPDETQADQILERQQIICEMAFTCRNTYDVDSSHLQHLMATQEDVSIFLQCAIRIFDNSPISWTDLPINLRRMHHRDRRLAHFVEPLLATCISNDRAGLDNALKAVWPDYSPGSPWNFLTPPNNRWIMSSTATEENSQSQIVHVNIMEGRMLIDGKPLSRLPLSISGHKIFKRVFGSRVLDIVPSKLMGFDFATRSRIYGYGVHFAMRNHNELVIQARNDTHHLQLLSHQELVGDFPELMVQECVHWLDLKTCEVEFRPLRSLWMSVPDKNWKLTFVPGGSSTMSCGIDLKLVDIRSNSFRMIAEQLESLEHKKYLTITYSAHSPQLEVDLPRFRLSFNVNGRDQLECSNFAGMFVHGDQSIGTLFGLKNRIVLAPSCLSQPRKVLIPRGNVEFTTHEHHVNIGIDSSSSRHVRFFEYNIREDIGYLEGDGSLASHFYKAYLHALTSHCIPDPLTRRTGTEEALLTLQSARSVSFQNIQKEDTEALRNIQSLVPEFSFYPKGMEIMQTICWNDLPILSQHPAFQFTVQEVVRYCDSFSELQSKSARVVLSQTSAERLVERKFLQSSPYYADVRLISPIHAKDNLYHSRDIEMKDENRVYNITTSIWRDKSFSMLNVINVLNRWSMISGPETDVSLSYSYRWLSKSILSDHWLALYNRCRDGNIPRDQRRHQLIFSLSSSAFANPSVADIDDLIPVLVQFLENQQFRDIAPPNHSLYTLSDGTTPTKERVKSFVSSSAVPFEKSPSYRLDRRYREEEYSYNQRRQEDYRKEIDLGTEAIANHLRAQWRTQVLRKPTSISQINLFDSQDFLSETTDYFQSCIRNGDLTAHIQVVQAILNESTVVAPPESSYMIDTSYRRPNPRRSLPTLEKLLSRAAPAVNTAISPDLHWLTTHLTSSGDVVSQLFGDQLSQSTQALILEHPVSYQNPSIYDQGKSFEVYEKHCRDSEKKLFDTIKDILCPKSNQEYLLEKAGLWPKITTDSLLRLLSYSQRNGVQQEWTDVLKDYGKRIIEYQRSLRLRYLYALNDLDAVHKEMANNQPIGLDDPDWLLIQISSNFLARDIQVRVANEMITPSSSSNSVLQLNMGEGKSSVIVPIIAASLSNGERLVRVVVLKALSNQMFQLLVDRLCGLANRRIFYMPFSRDLKVDAGLVSRIRSLYEECMREGGVLVVQPEHILSFRLMGLDFLLKDDTEGSRSVEQQLVDCHQWLSQHSRDILDESDEILHTRYQLIYTMGKQRLLENHSNRWIMIQDIFALLLRHAKDLRDTYPLGIHVRDENCSGQDFPLIQVTQLDAETDLLGRIVSSILEEGSLSSYAFERLPEEEKRQARDFITQKEVGESRVSSLIHYTRNTNIWKALLLLRGLFAHGILAYILKQRRWRVDYGLDQRRTLLAVPYRAKDVPSLRAEFGHPDVAICLTCLSYYYGGLDLVQLDSCLEILMKSDNPTAEYAEWARGVPEVPQDINGVNLKDSVQRLKLNRGLSRNRTVINFYLSQVVFPKYAKEFPEKLTTCGWDLAEIKRNVTTGFSGTKDSQWLLPSTISQCDPVGQEGTNAKVISYLLQPENRHYECAKGPNNETLMASKFLKSLVRQPVEIRVLLDVGAQILDLVNKDVAEKWLELKQDASAAVFFDEKDCLMVIDRQGSVEPLISSQYKAQLGKCLIYLDDAHTRGTDLKLPREYRAAVTLGPKVTKDRLLQGCMRMRKLGNGQSVMFLAPFDIDQKIRAITGKLDENIQLSSRDVLAWAYGETTADIKHHIPHWLKQGVDYIERKKAWDEFEASDRSSIDRLRTAWLQPEARTLEEMYGIGDRQVSQLDFGTEEYREFQKRCQGLGWDLGKITPGTTVDEEQEREVANEVEVERQVERPPERPAADHHMHPDVLRFIATGVVPKSSRGFIPLFNHVEMPNSSNYTNPWYPGLLSTVDFSVTVEDMAVEDLTAEVDDYDYMRPVTWVISGGSLGDSVKMPALVVISPYEANALRQTITNNNVGLRLHIYAPQVTQSQRSLDDLLLYTIPPLSQFESIYWTPSVTQLVISQLNLFSGQLYLRDWTTYKQLCTFLGLYVPGGEIVDYQSDGFVERGNRRGDMRTHCPFENSPLPQLQKLFGARRKGNGYNLTHIGRIVRGRVLSSLDFS</sequence>
<reference evidence="11 12" key="1">
    <citation type="submission" date="2024-01" db="EMBL/GenBank/DDBJ databases">
        <title>A draft genome for the cacao thread blight pathogen Marasmiellus scandens.</title>
        <authorList>
            <person name="Baruah I.K."/>
            <person name="Leung J."/>
            <person name="Bukari Y."/>
            <person name="Amoako-Attah I."/>
            <person name="Meinhardt L.W."/>
            <person name="Bailey B.A."/>
            <person name="Cohen S.P."/>
        </authorList>
    </citation>
    <scope>NUCLEOTIDE SEQUENCE [LARGE SCALE GENOMIC DNA]</scope>
    <source>
        <strain evidence="11 12">GH-19</strain>
    </source>
</reference>
<dbReference type="InterPro" id="IPR022099">
    <property type="entry name" value="DUF3638"/>
</dbReference>
<dbReference type="PANTHER" id="PTHR13367">
    <property type="entry name" value="UBIQUITIN THIOESTERASE"/>
    <property type="match status" value="1"/>
</dbReference>
<name>A0ABR1IVV6_9AGAR</name>
<evidence type="ECO:0000256" key="3">
    <source>
        <dbReference type="ARBA" id="ARBA00022670"/>
    </source>
</evidence>
<evidence type="ECO:0000259" key="8">
    <source>
        <dbReference type="Pfam" id="PF12340"/>
    </source>
</evidence>
<protein>
    <recommendedName>
        <fullName evidence="2">ubiquitinyl hydrolase 1</fullName>
        <ecNumber evidence="2">3.4.19.12</ecNumber>
    </recommendedName>
</protein>
<evidence type="ECO:0000256" key="5">
    <source>
        <dbReference type="ARBA" id="ARBA00022801"/>
    </source>
</evidence>
<keyword evidence="5" id="KW-0378">Hydrolase</keyword>
<dbReference type="InterPro" id="IPR027417">
    <property type="entry name" value="P-loop_NTPase"/>
</dbReference>
<keyword evidence="3" id="KW-0645">Protease</keyword>
<gene>
    <name evidence="11" type="ORF">VKT23_016140</name>
</gene>
<keyword evidence="7" id="KW-0175">Coiled coil</keyword>
<dbReference type="InterPro" id="IPR022105">
    <property type="entry name" value="DUF3645"/>
</dbReference>
<feature type="domain" description="DUF3645" evidence="9">
    <location>
        <begin position="2327"/>
        <end position="2359"/>
    </location>
</feature>
<feature type="domain" description="DUF3638" evidence="8">
    <location>
        <begin position="1985"/>
        <end position="2205"/>
    </location>
</feature>